<keyword evidence="1" id="KW-0472">Membrane</keyword>
<dbReference type="InterPro" id="IPR022134">
    <property type="entry name" value="DUF3667"/>
</dbReference>
<feature type="transmembrane region" description="Helical" evidence="1">
    <location>
        <begin position="114"/>
        <end position="135"/>
    </location>
</feature>
<keyword evidence="1" id="KW-1133">Transmembrane helix</keyword>
<dbReference type="OrthoDB" id="9111327at2"/>
<evidence type="ECO:0000313" key="3">
    <source>
        <dbReference type="Proteomes" id="UP000460290"/>
    </source>
</evidence>
<dbReference type="Proteomes" id="UP000460290">
    <property type="component" value="Unassembled WGS sequence"/>
</dbReference>
<organism evidence="2 3">
    <name type="scientific">Pontixanthobacter aestiaquae</name>
    <dbReference type="NCBI Taxonomy" id="1509367"/>
    <lineage>
        <taxon>Bacteria</taxon>
        <taxon>Pseudomonadati</taxon>
        <taxon>Pseudomonadota</taxon>
        <taxon>Alphaproteobacteria</taxon>
        <taxon>Sphingomonadales</taxon>
        <taxon>Erythrobacteraceae</taxon>
        <taxon>Pontixanthobacter</taxon>
    </lineage>
</organism>
<dbReference type="Pfam" id="PF12412">
    <property type="entry name" value="DUF3667"/>
    <property type="match status" value="1"/>
</dbReference>
<feature type="transmembrane region" description="Helical" evidence="1">
    <location>
        <begin position="272"/>
        <end position="290"/>
    </location>
</feature>
<proteinExistence type="predicted"/>
<name>A0A844Z6J7_9SPHN</name>
<dbReference type="EMBL" id="WTYZ01000001">
    <property type="protein sequence ID" value="MXO82440.1"/>
    <property type="molecule type" value="Genomic_DNA"/>
</dbReference>
<keyword evidence="1" id="KW-0812">Transmembrane</keyword>
<feature type="transmembrane region" description="Helical" evidence="1">
    <location>
        <begin position="356"/>
        <end position="382"/>
    </location>
</feature>
<sequence length="384" mass="41620">MSGDIGDISGAVGDIGLGVAAAKAVEPETDGATRGGREETGGNACLNCGTALIGDHCHHCGQKAKLHRTLRGFGHDLLHGILHFEGKFWRTMPLLFWRPGRVIREYVEGKRAKYVSPIALFLFTVFVSYALFSAFGGFGDIEPEVDPATAQELQANLEGANAELAKLNQDLAAPDLTAEAKAKLRREIAAANLGRDMLVTLIESAKVTDDPEGIIKVGPGKTGISSEAAGSANPDSAGVSDGIGGWLNSSVRKVRDNPGLAVYKLQTNAYKLSWLLIPLSLPFMWLLFPFSRRFKMYDHTVFVTYSISFMTMLAVILSVGIGYQFWPLIVGPLLYAPFHLYRSFRGAYGLSRFGALWRMVTLSAAIWLTLGLFITIMFGIVISG</sequence>
<keyword evidence="3" id="KW-1185">Reference proteome</keyword>
<dbReference type="RefSeq" id="WP_160612890.1">
    <property type="nucleotide sequence ID" value="NZ_JAUFQM010000001.1"/>
</dbReference>
<feature type="transmembrane region" description="Helical" evidence="1">
    <location>
        <begin position="302"/>
        <end position="319"/>
    </location>
</feature>
<reference evidence="2 3" key="1">
    <citation type="submission" date="2019-12" db="EMBL/GenBank/DDBJ databases">
        <title>Genomic-based taxomic classification of the family Erythrobacteraceae.</title>
        <authorList>
            <person name="Xu L."/>
        </authorList>
    </citation>
    <scope>NUCLEOTIDE SEQUENCE [LARGE SCALE GENOMIC DNA]</scope>
    <source>
        <strain evidence="2 3">KCTC 42006</strain>
    </source>
</reference>
<gene>
    <name evidence="2" type="ORF">GRI35_03490</name>
</gene>
<evidence type="ECO:0000313" key="2">
    <source>
        <dbReference type="EMBL" id="MXO82440.1"/>
    </source>
</evidence>
<accession>A0A844Z6J7</accession>
<comment type="caution">
    <text evidence="2">The sequence shown here is derived from an EMBL/GenBank/DDBJ whole genome shotgun (WGS) entry which is preliminary data.</text>
</comment>
<dbReference type="AlphaFoldDB" id="A0A844Z6J7"/>
<protein>
    <submittedName>
        <fullName evidence="2">DUF3667 domain-containing protein</fullName>
    </submittedName>
</protein>
<evidence type="ECO:0000256" key="1">
    <source>
        <dbReference type="SAM" id="Phobius"/>
    </source>
</evidence>